<dbReference type="InterPro" id="IPR050330">
    <property type="entry name" value="Bact_OuterMem_StrucFunc"/>
</dbReference>
<feature type="compositionally biased region" description="Acidic residues" evidence="5">
    <location>
        <begin position="228"/>
        <end position="238"/>
    </location>
</feature>
<evidence type="ECO:0000256" key="3">
    <source>
        <dbReference type="ARBA" id="ARBA00023237"/>
    </source>
</evidence>
<protein>
    <submittedName>
        <fullName evidence="7">Outer membrane protein OmpA-like peptidoglycan-associated protein</fullName>
    </submittedName>
</protein>
<evidence type="ECO:0000256" key="2">
    <source>
        <dbReference type="ARBA" id="ARBA00023136"/>
    </source>
</evidence>
<feature type="compositionally biased region" description="Basic and acidic residues" evidence="5">
    <location>
        <begin position="351"/>
        <end position="365"/>
    </location>
</feature>
<dbReference type="InterPro" id="IPR036737">
    <property type="entry name" value="OmpA-like_sf"/>
</dbReference>
<feature type="compositionally biased region" description="Basic and acidic residues" evidence="5">
    <location>
        <begin position="299"/>
        <end position="319"/>
    </location>
</feature>
<dbReference type="GO" id="GO:0009279">
    <property type="term" value="C:cell outer membrane"/>
    <property type="evidence" value="ECO:0007669"/>
    <property type="project" value="UniProtKB-SubCell"/>
</dbReference>
<organism evidence="7 8">
    <name type="scientific">Haloactinospora alba</name>
    <dbReference type="NCBI Taxonomy" id="405555"/>
    <lineage>
        <taxon>Bacteria</taxon>
        <taxon>Bacillati</taxon>
        <taxon>Actinomycetota</taxon>
        <taxon>Actinomycetes</taxon>
        <taxon>Streptosporangiales</taxon>
        <taxon>Nocardiopsidaceae</taxon>
        <taxon>Haloactinospora</taxon>
    </lineage>
</organism>
<dbReference type="SUPFAM" id="SSF103088">
    <property type="entry name" value="OmpA-like"/>
    <property type="match status" value="1"/>
</dbReference>
<dbReference type="PANTHER" id="PTHR30329">
    <property type="entry name" value="STATOR ELEMENT OF FLAGELLAR MOTOR COMPLEX"/>
    <property type="match status" value="1"/>
</dbReference>
<dbReference type="Pfam" id="PF00691">
    <property type="entry name" value="OmpA"/>
    <property type="match status" value="1"/>
</dbReference>
<dbReference type="Gene3D" id="3.30.1330.60">
    <property type="entry name" value="OmpA-like domain"/>
    <property type="match status" value="1"/>
</dbReference>
<evidence type="ECO:0000313" key="7">
    <source>
        <dbReference type="EMBL" id="TQN30923.1"/>
    </source>
</evidence>
<dbReference type="PANTHER" id="PTHR30329:SF21">
    <property type="entry name" value="LIPOPROTEIN YIAD-RELATED"/>
    <property type="match status" value="1"/>
</dbReference>
<feature type="region of interest" description="Disordered" evidence="5">
    <location>
        <begin position="191"/>
        <end position="240"/>
    </location>
</feature>
<evidence type="ECO:0000256" key="5">
    <source>
        <dbReference type="SAM" id="MobiDB-lite"/>
    </source>
</evidence>
<dbReference type="PROSITE" id="PS51257">
    <property type="entry name" value="PROKAR_LIPOPROTEIN"/>
    <property type="match status" value="1"/>
</dbReference>
<evidence type="ECO:0000313" key="8">
    <source>
        <dbReference type="Proteomes" id="UP000317422"/>
    </source>
</evidence>
<keyword evidence="8" id="KW-1185">Reference proteome</keyword>
<reference evidence="7 8" key="1">
    <citation type="submission" date="2019-06" db="EMBL/GenBank/DDBJ databases">
        <title>Sequencing the genomes of 1000 actinobacteria strains.</title>
        <authorList>
            <person name="Klenk H.-P."/>
        </authorList>
    </citation>
    <scope>NUCLEOTIDE SEQUENCE [LARGE SCALE GENOMIC DNA]</scope>
    <source>
        <strain evidence="7 8">DSM 45015</strain>
    </source>
</reference>
<keyword evidence="2 4" id="KW-0472">Membrane</keyword>
<dbReference type="CDD" id="cd07185">
    <property type="entry name" value="OmpA_C-like"/>
    <property type="match status" value="1"/>
</dbReference>
<dbReference type="PROSITE" id="PS51123">
    <property type="entry name" value="OMPA_2"/>
    <property type="match status" value="1"/>
</dbReference>
<name>A0A543NGI7_9ACTN</name>
<comment type="subcellular location">
    <subcellularLocation>
        <location evidence="1">Cell outer membrane</location>
    </subcellularLocation>
</comment>
<dbReference type="PRINTS" id="PR01023">
    <property type="entry name" value="NAFLGMOTY"/>
</dbReference>
<proteinExistence type="predicted"/>
<comment type="caution">
    <text evidence="7">The sequence shown here is derived from an EMBL/GenBank/DDBJ whole genome shotgun (WGS) entry which is preliminary data.</text>
</comment>
<dbReference type="InterPro" id="IPR006664">
    <property type="entry name" value="OMP_bac"/>
</dbReference>
<dbReference type="InterPro" id="IPR006665">
    <property type="entry name" value="OmpA-like"/>
</dbReference>
<keyword evidence="3" id="KW-0998">Cell outer membrane</keyword>
<sequence length="530" mass="57206">MRKLAETSGFPLLALTVALVTGTTGCATFSSDSGSDQEEGKDADGSSDGREKPASSITNQPLTEHPQSSETELSLYRLGEEHLVAAFEVTNTSSENISVWGDLDWGFKGGGDFVTEAFSGIGWIDEANQALQMPYRRPEGRCLCTETEDSLAQRIGAGDSKTFAAVMSAPPSDVSEVSVITSSTSPFVSVPISEEKPDLDSLGLPHPDDASQAKPQAWEMVASSASEDGSDEVVEDSETTNINLSTDVLFDVNKSEITSEASEVLERSAKQVEESSVSQVRIEGHTDDTGSDEINEPLSEERAESVRDELEELVDRDVSYETEGFGSREPLYDGTSEKARERNRRVSVIIPKDEEGTAPKERPDDSSTAGGSSDNSSGGEQPAGRPATEASSHLAQEVIDDQVDYDLQMTGLHRVNSNGALLTYTITNNSEKDKSPWGALRSEKFSETWGMPVDGVKIVDPVTDRRYRTAYVLGPDKGTRNCPCSQTNSISSIDVGASKEFYNFIFLPEDVSVVNIKAGLFPVMENLTVE</sequence>
<dbReference type="Proteomes" id="UP000317422">
    <property type="component" value="Unassembled WGS sequence"/>
</dbReference>
<feature type="compositionally biased region" description="Polar residues" evidence="5">
    <location>
        <begin position="55"/>
        <end position="71"/>
    </location>
</feature>
<dbReference type="PRINTS" id="PR01021">
    <property type="entry name" value="OMPADOMAIN"/>
</dbReference>
<evidence type="ECO:0000259" key="6">
    <source>
        <dbReference type="PROSITE" id="PS51123"/>
    </source>
</evidence>
<accession>A0A543NGI7</accession>
<feature type="region of interest" description="Disordered" evidence="5">
    <location>
        <begin position="27"/>
        <end position="71"/>
    </location>
</feature>
<dbReference type="EMBL" id="VFQC01000001">
    <property type="protein sequence ID" value="TQN30923.1"/>
    <property type="molecule type" value="Genomic_DNA"/>
</dbReference>
<feature type="compositionally biased region" description="Basic and acidic residues" evidence="5">
    <location>
        <begin position="38"/>
        <end position="53"/>
    </location>
</feature>
<feature type="region of interest" description="Disordered" evidence="5">
    <location>
        <begin position="268"/>
        <end position="392"/>
    </location>
</feature>
<gene>
    <name evidence="7" type="ORF">FHX37_0811</name>
</gene>
<evidence type="ECO:0000256" key="4">
    <source>
        <dbReference type="PROSITE-ProRule" id="PRU00473"/>
    </source>
</evidence>
<dbReference type="AlphaFoldDB" id="A0A543NGI7"/>
<feature type="compositionally biased region" description="Low complexity" evidence="5">
    <location>
        <begin position="366"/>
        <end position="379"/>
    </location>
</feature>
<evidence type="ECO:0000256" key="1">
    <source>
        <dbReference type="ARBA" id="ARBA00004442"/>
    </source>
</evidence>
<feature type="domain" description="OmpA-like" evidence="6">
    <location>
        <begin position="237"/>
        <end position="354"/>
    </location>
</feature>
<dbReference type="RefSeq" id="WP_246062055.1">
    <property type="nucleotide sequence ID" value="NZ_VFQC01000001.1"/>
</dbReference>